<reference evidence="2 3" key="1">
    <citation type="journal article" date="2023" name="G3 (Bethesda)">
        <title>A haplotype-resolved chromosome-scale genome for Quercus rubra L. provides insights into the genetics of adaptive traits for red oak species.</title>
        <authorList>
            <person name="Kapoor B."/>
            <person name="Jenkins J."/>
            <person name="Schmutz J."/>
            <person name="Zhebentyayeva T."/>
            <person name="Kuelheim C."/>
            <person name="Coggeshall M."/>
            <person name="Heim C."/>
            <person name="Lasky J.R."/>
            <person name="Leites L."/>
            <person name="Islam-Faridi N."/>
            <person name="Romero-Severson J."/>
            <person name="DeLeo V.L."/>
            <person name="Lucas S.M."/>
            <person name="Lazic D."/>
            <person name="Gailing O."/>
            <person name="Carlson J."/>
            <person name="Staton M."/>
        </authorList>
    </citation>
    <scope>NUCLEOTIDE SEQUENCE [LARGE SCALE GENOMIC DNA]</scope>
    <source>
        <strain evidence="2">Pseudo-F2</strain>
    </source>
</reference>
<dbReference type="InterPro" id="IPR050796">
    <property type="entry name" value="SCF_F-box_component"/>
</dbReference>
<dbReference type="CDD" id="cd22157">
    <property type="entry name" value="F-box_AtFBW1-like"/>
    <property type="match status" value="1"/>
</dbReference>
<dbReference type="NCBIfam" id="TIGR01640">
    <property type="entry name" value="F_box_assoc_1"/>
    <property type="match status" value="1"/>
</dbReference>
<evidence type="ECO:0000313" key="2">
    <source>
        <dbReference type="EMBL" id="KAK4593301.1"/>
    </source>
</evidence>
<dbReference type="InterPro" id="IPR036047">
    <property type="entry name" value="F-box-like_dom_sf"/>
</dbReference>
<dbReference type="Proteomes" id="UP001324115">
    <property type="component" value="Unassembled WGS sequence"/>
</dbReference>
<dbReference type="Pfam" id="PF08268">
    <property type="entry name" value="FBA_3"/>
    <property type="match status" value="1"/>
</dbReference>
<dbReference type="SUPFAM" id="SSF81383">
    <property type="entry name" value="F-box domain"/>
    <property type="match status" value="1"/>
</dbReference>
<dbReference type="AlphaFoldDB" id="A0AAN7FMD3"/>
<sequence length="379" mass="43245">MSQMREPPILRRRDTHLPYDIVLNILARLPAKSLMRFRCVSKYLDSSIKSHDFITDHLNTNKNHDNGYIIHMGSNPSTPSSNRPVCTVALDRSFDRISEFVVPFDFPFKHAGIVGSCNGLLCFSNCYKFIYLWNPSIRKFKKLPHTCLGQLNNVRIGFAYHSENNDYKVVRISYSPLSILEIEVYTLSFDSWRRVGFNLTIDVVFCSELPAPLVNGALHWMARIEGEETDLIMAFDVNSEKFAILALPDGFTNINIFQRCLASFKGKLALITCACNEQFGFPCQYSVWVMKEYGVAESWNKLSVILIPFERVACCLAFTEYGSLLLCCLNKRFEGRGSRFVLVDTETLHEKEDPIQHPSYVTTFMESLILLDGANVASY</sequence>
<dbReference type="PANTHER" id="PTHR31672:SF13">
    <property type="entry name" value="F-BOX PROTEIN CPR30-LIKE"/>
    <property type="match status" value="1"/>
</dbReference>
<dbReference type="InterPro" id="IPR017451">
    <property type="entry name" value="F-box-assoc_interact_dom"/>
</dbReference>
<dbReference type="PANTHER" id="PTHR31672">
    <property type="entry name" value="BNACNNG10540D PROTEIN"/>
    <property type="match status" value="1"/>
</dbReference>
<dbReference type="SMART" id="SM00256">
    <property type="entry name" value="FBOX"/>
    <property type="match status" value="1"/>
</dbReference>
<dbReference type="InterPro" id="IPR013187">
    <property type="entry name" value="F-box-assoc_dom_typ3"/>
</dbReference>
<organism evidence="2 3">
    <name type="scientific">Quercus rubra</name>
    <name type="common">Northern red oak</name>
    <name type="synonym">Quercus borealis</name>
    <dbReference type="NCBI Taxonomy" id="3512"/>
    <lineage>
        <taxon>Eukaryota</taxon>
        <taxon>Viridiplantae</taxon>
        <taxon>Streptophyta</taxon>
        <taxon>Embryophyta</taxon>
        <taxon>Tracheophyta</taxon>
        <taxon>Spermatophyta</taxon>
        <taxon>Magnoliopsida</taxon>
        <taxon>eudicotyledons</taxon>
        <taxon>Gunneridae</taxon>
        <taxon>Pentapetalae</taxon>
        <taxon>rosids</taxon>
        <taxon>fabids</taxon>
        <taxon>Fagales</taxon>
        <taxon>Fagaceae</taxon>
        <taxon>Quercus</taxon>
    </lineage>
</organism>
<comment type="caution">
    <text evidence="2">The sequence shown here is derived from an EMBL/GenBank/DDBJ whole genome shotgun (WGS) entry which is preliminary data.</text>
</comment>
<dbReference type="Gene3D" id="1.20.1280.50">
    <property type="match status" value="1"/>
</dbReference>
<keyword evidence="3" id="KW-1185">Reference proteome</keyword>
<evidence type="ECO:0000313" key="3">
    <source>
        <dbReference type="Proteomes" id="UP001324115"/>
    </source>
</evidence>
<accession>A0AAN7FMD3</accession>
<dbReference type="PROSITE" id="PS50181">
    <property type="entry name" value="FBOX"/>
    <property type="match status" value="1"/>
</dbReference>
<feature type="domain" description="F-box" evidence="1">
    <location>
        <begin position="11"/>
        <end position="58"/>
    </location>
</feature>
<evidence type="ECO:0000259" key="1">
    <source>
        <dbReference type="PROSITE" id="PS50181"/>
    </source>
</evidence>
<dbReference type="InterPro" id="IPR001810">
    <property type="entry name" value="F-box_dom"/>
</dbReference>
<dbReference type="Pfam" id="PF00646">
    <property type="entry name" value="F-box"/>
    <property type="match status" value="1"/>
</dbReference>
<proteinExistence type="predicted"/>
<dbReference type="EMBL" id="JAXUIC010000004">
    <property type="protein sequence ID" value="KAK4593301.1"/>
    <property type="molecule type" value="Genomic_DNA"/>
</dbReference>
<protein>
    <recommendedName>
        <fullName evidence="1">F-box domain-containing protein</fullName>
    </recommendedName>
</protein>
<name>A0AAN7FMD3_QUERU</name>
<gene>
    <name evidence="2" type="ORF">RGQ29_017425</name>
</gene>